<keyword evidence="1" id="KW-0812">Transmembrane</keyword>
<keyword evidence="1" id="KW-0472">Membrane</keyword>
<evidence type="ECO:0000313" key="3">
    <source>
        <dbReference type="Proteomes" id="UP000295504"/>
    </source>
</evidence>
<dbReference type="InterPro" id="IPR025918">
    <property type="entry name" value="YIEGIA"/>
</dbReference>
<dbReference type="OrthoDB" id="1846546at2"/>
<keyword evidence="3" id="KW-1185">Reference proteome</keyword>
<feature type="transmembrane region" description="Helical" evidence="1">
    <location>
        <begin position="138"/>
        <end position="156"/>
    </location>
</feature>
<feature type="transmembrane region" description="Helical" evidence="1">
    <location>
        <begin position="5"/>
        <end position="22"/>
    </location>
</feature>
<sequence>MDKDFIAILISFVMGIMARTYMMKIDYRQYPTYPQSYLSHLTLGFIAAGLGAVVIPAFSQKEYMAITFLALAAQHFRDVRSLERQSLDNIEPTELVPRGTAYIEDIAKRFEARNYMSILTATGTGAGFYLAGYFGNSTIVAVVIGAIVGVVFIVGLNRLLKVNVIQDIADVKPVDITFEGPLLKLADTIVMNIGLKSSREIYLKNGVAVEITPKNKYAAAILSNIGQRQAIQHNSAIMLGIRKDVDEPDFTPIARLNPKNGNVVMAIVVRDPDIKKYVEAVKSTPVLESSKRKPIDN</sequence>
<comment type="caution">
    <text evidence="2">The sequence shown here is derived from an EMBL/GenBank/DDBJ whole genome shotgun (WGS) entry which is preliminary data.</text>
</comment>
<keyword evidence="1" id="KW-1133">Transmembrane helix</keyword>
<organism evidence="2 3">
    <name type="scientific">Serpentinicella alkaliphila</name>
    <dbReference type="NCBI Taxonomy" id="1734049"/>
    <lineage>
        <taxon>Bacteria</taxon>
        <taxon>Bacillati</taxon>
        <taxon>Bacillota</taxon>
        <taxon>Clostridia</taxon>
        <taxon>Peptostreptococcales</taxon>
        <taxon>Natronincolaceae</taxon>
        <taxon>Serpentinicella</taxon>
    </lineage>
</organism>
<name>A0A4R2T7R9_9FIRM</name>
<reference evidence="2 3" key="1">
    <citation type="submission" date="2019-03" db="EMBL/GenBank/DDBJ databases">
        <title>Genomic Encyclopedia of Type Strains, Phase IV (KMG-IV): sequencing the most valuable type-strain genomes for metagenomic binning, comparative biology and taxonomic classification.</title>
        <authorList>
            <person name="Goeker M."/>
        </authorList>
    </citation>
    <scope>NUCLEOTIDE SEQUENCE [LARGE SCALE GENOMIC DNA]</scope>
    <source>
        <strain evidence="2 3">DSM 100013</strain>
    </source>
</reference>
<dbReference type="Pfam" id="PF14045">
    <property type="entry name" value="YIEGIA"/>
    <property type="match status" value="1"/>
</dbReference>
<protein>
    <recommendedName>
        <fullName evidence="4">YIEGIA protein</fullName>
    </recommendedName>
</protein>
<dbReference type="Proteomes" id="UP000295504">
    <property type="component" value="Unassembled WGS sequence"/>
</dbReference>
<gene>
    <name evidence="2" type="ORF">EDD79_103625</name>
</gene>
<accession>A0A4R2T7R9</accession>
<feature type="transmembrane region" description="Helical" evidence="1">
    <location>
        <begin position="115"/>
        <end position="132"/>
    </location>
</feature>
<dbReference type="RefSeq" id="WP_132849230.1">
    <property type="nucleotide sequence ID" value="NZ_CP058648.1"/>
</dbReference>
<dbReference type="AlphaFoldDB" id="A0A4R2T7R9"/>
<feature type="transmembrane region" description="Helical" evidence="1">
    <location>
        <begin position="37"/>
        <end position="58"/>
    </location>
</feature>
<proteinExistence type="predicted"/>
<dbReference type="EMBL" id="SLYC01000036">
    <property type="protein sequence ID" value="TCP99097.1"/>
    <property type="molecule type" value="Genomic_DNA"/>
</dbReference>
<evidence type="ECO:0000256" key="1">
    <source>
        <dbReference type="SAM" id="Phobius"/>
    </source>
</evidence>
<evidence type="ECO:0008006" key="4">
    <source>
        <dbReference type="Google" id="ProtNLM"/>
    </source>
</evidence>
<evidence type="ECO:0000313" key="2">
    <source>
        <dbReference type="EMBL" id="TCP99097.1"/>
    </source>
</evidence>